<evidence type="ECO:0000313" key="2">
    <source>
        <dbReference type="Proteomes" id="UP001168877"/>
    </source>
</evidence>
<reference evidence="1" key="2">
    <citation type="submission" date="2023-06" db="EMBL/GenBank/DDBJ databases">
        <authorList>
            <person name="Swenson N.G."/>
            <person name="Wegrzyn J.L."/>
            <person name="Mcevoy S.L."/>
        </authorList>
    </citation>
    <scope>NUCLEOTIDE SEQUENCE</scope>
    <source>
        <strain evidence="1">NS2018</strain>
        <tissue evidence="1">Leaf</tissue>
    </source>
</reference>
<proteinExistence type="predicted"/>
<name>A0AA39RRC1_ACESA</name>
<dbReference type="EMBL" id="JAUESC010000386">
    <property type="protein sequence ID" value="KAK0576900.1"/>
    <property type="molecule type" value="Genomic_DNA"/>
</dbReference>
<protein>
    <submittedName>
        <fullName evidence="1">Uncharacterized protein</fullName>
    </submittedName>
</protein>
<comment type="caution">
    <text evidence="1">The sequence shown here is derived from an EMBL/GenBank/DDBJ whole genome shotgun (WGS) entry which is preliminary data.</text>
</comment>
<keyword evidence="2" id="KW-1185">Reference proteome</keyword>
<dbReference type="Proteomes" id="UP001168877">
    <property type="component" value="Unassembled WGS sequence"/>
</dbReference>
<evidence type="ECO:0000313" key="1">
    <source>
        <dbReference type="EMBL" id="KAK0576900.1"/>
    </source>
</evidence>
<sequence length="154" mass="16430">MITLGSPCKRHEVLVRVGVTRIAKQEVLPRVEMTRIGKQGVMARVGRTRIVMHGRLPRGKSALDRELAIVLVGLGVWLDIESDRAGYTGEEKADLEEMNEPGNHAADKAAVGKNNRANSAIAVKGKQKVGEPSGPVALVSSKASLTLGADDTEV</sequence>
<organism evidence="1 2">
    <name type="scientific">Acer saccharum</name>
    <name type="common">Sugar maple</name>
    <dbReference type="NCBI Taxonomy" id="4024"/>
    <lineage>
        <taxon>Eukaryota</taxon>
        <taxon>Viridiplantae</taxon>
        <taxon>Streptophyta</taxon>
        <taxon>Embryophyta</taxon>
        <taxon>Tracheophyta</taxon>
        <taxon>Spermatophyta</taxon>
        <taxon>Magnoliopsida</taxon>
        <taxon>eudicotyledons</taxon>
        <taxon>Gunneridae</taxon>
        <taxon>Pentapetalae</taxon>
        <taxon>rosids</taxon>
        <taxon>malvids</taxon>
        <taxon>Sapindales</taxon>
        <taxon>Sapindaceae</taxon>
        <taxon>Hippocastanoideae</taxon>
        <taxon>Acereae</taxon>
        <taxon>Acer</taxon>
    </lineage>
</organism>
<gene>
    <name evidence="1" type="ORF">LWI29_025063</name>
</gene>
<dbReference type="AlphaFoldDB" id="A0AA39RRC1"/>
<accession>A0AA39RRC1</accession>
<reference evidence="1" key="1">
    <citation type="journal article" date="2022" name="Plant J.">
        <title>Strategies of tolerance reflected in two North American maple genomes.</title>
        <authorList>
            <person name="McEvoy S.L."/>
            <person name="Sezen U.U."/>
            <person name="Trouern-Trend A."/>
            <person name="McMahon S.M."/>
            <person name="Schaberg P.G."/>
            <person name="Yang J."/>
            <person name="Wegrzyn J.L."/>
            <person name="Swenson N.G."/>
        </authorList>
    </citation>
    <scope>NUCLEOTIDE SEQUENCE</scope>
    <source>
        <strain evidence="1">NS2018</strain>
    </source>
</reference>